<dbReference type="EMBL" id="SSNZ01000010">
    <property type="protein sequence ID" value="THF47954.1"/>
    <property type="molecule type" value="Genomic_DNA"/>
</dbReference>
<sequence length="187" mass="21075">MDILTPGKGIITTKSGVVTEVTENKIVLNNETFTIKEKPEIPEQTKIFPEFFSWQEIVVKQNQKVRKKELLAEGVTLIKFEAHIWVFSLLVIAIGIVWGIGKAAVYKHIPEYFPNEVGIVGGMVGLIGGLGGFIGPILFGYLLDFSDLWTSSWIFVFVISAVSLYWMTNTIKKMTHKEAPHLKHRIE</sequence>
<accession>A0A4S3ZQW5</accession>
<keyword evidence="2 4" id="KW-1133">Transmembrane helix</keyword>
<dbReference type="InterPro" id="IPR011701">
    <property type="entry name" value="MFS"/>
</dbReference>
<evidence type="ECO:0000256" key="2">
    <source>
        <dbReference type="ARBA" id="ARBA00022989"/>
    </source>
</evidence>
<keyword evidence="6" id="KW-1185">Reference proteome</keyword>
<evidence type="ECO:0000256" key="3">
    <source>
        <dbReference type="ARBA" id="ARBA00023136"/>
    </source>
</evidence>
<evidence type="ECO:0000313" key="5">
    <source>
        <dbReference type="EMBL" id="THF47954.1"/>
    </source>
</evidence>
<evidence type="ECO:0008006" key="7">
    <source>
        <dbReference type="Google" id="ProtNLM"/>
    </source>
</evidence>
<dbReference type="SUPFAM" id="SSF103473">
    <property type="entry name" value="MFS general substrate transporter"/>
    <property type="match status" value="1"/>
</dbReference>
<evidence type="ECO:0000256" key="1">
    <source>
        <dbReference type="ARBA" id="ARBA00022692"/>
    </source>
</evidence>
<feature type="transmembrane region" description="Helical" evidence="4">
    <location>
        <begin position="148"/>
        <end position="167"/>
    </location>
</feature>
<dbReference type="InterPro" id="IPR036259">
    <property type="entry name" value="MFS_trans_sf"/>
</dbReference>
<reference evidence="5 6" key="1">
    <citation type="submission" date="2019-04" db="EMBL/GenBank/DDBJ databases">
        <title>Flavobacterium sp. nov. isolated from construction timber.</title>
        <authorList>
            <person name="Lin S.-Y."/>
            <person name="Chang C.-T."/>
            <person name="Young C.-C."/>
        </authorList>
    </citation>
    <scope>NUCLEOTIDE SEQUENCE [LARGE SCALE GENOMIC DNA]</scope>
    <source>
        <strain evidence="5 6">CC-CTC003</strain>
    </source>
</reference>
<protein>
    <recommendedName>
        <fullName evidence="7">MFS transporter</fullName>
    </recommendedName>
</protein>
<dbReference type="GO" id="GO:0022857">
    <property type="term" value="F:transmembrane transporter activity"/>
    <property type="evidence" value="ECO:0007669"/>
    <property type="project" value="InterPro"/>
</dbReference>
<dbReference type="Pfam" id="PF07690">
    <property type="entry name" value="MFS_1"/>
    <property type="match status" value="1"/>
</dbReference>
<gene>
    <name evidence="5" type="ORF">E6C50_16100</name>
</gene>
<comment type="caution">
    <text evidence="5">The sequence shown here is derived from an EMBL/GenBank/DDBJ whole genome shotgun (WGS) entry which is preliminary data.</text>
</comment>
<proteinExistence type="predicted"/>
<dbReference type="AlphaFoldDB" id="A0A4S3ZQW5"/>
<name>A0A4S3ZQW5_9FLAO</name>
<dbReference type="Proteomes" id="UP000307507">
    <property type="component" value="Unassembled WGS sequence"/>
</dbReference>
<evidence type="ECO:0000313" key="6">
    <source>
        <dbReference type="Proteomes" id="UP000307507"/>
    </source>
</evidence>
<dbReference type="Gene3D" id="1.20.1250.20">
    <property type="entry name" value="MFS general substrate transporter like domains"/>
    <property type="match status" value="1"/>
</dbReference>
<feature type="transmembrane region" description="Helical" evidence="4">
    <location>
        <begin position="84"/>
        <end position="105"/>
    </location>
</feature>
<organism evidence="5 6">
    <name type="scientific">Flavobacterium supellecticarium</name>
    <dbReference type="NCBI Taxonomy" id="2565924"/>
    <lineage>
        <taxon>Bacteria</taxon>
        <taxon>Pseudomonadati</taxon>
        <taxon>Bacteroidota</taxon>
        <taxon>Flavobacteriia</taxon>
        <taxon>Flavobacteriales</taxon>
        <taxon>Flavobacteriaceae</taxon>
        <taxon>Flavobacterium</taxon>
    </lineage>
</organism>
<keyword evidence="1 4" id="KW-0812">Transmembrane</keyword>
<feature type="transmembrane region" description="Helical" evidence="4">
    <location>
        <begin position="117"/>
        <end position="142"/>
    </location>
</feature>
<evidence type="ECO:0000256" key="4">
    <source>
        <dbReference type="SAM" id="Phobius"/>
    </source>
</evidence>
<keyword evidence="3 4" id="KW-0472">Membrane</keyword>